<dbReference type="EMBL" id="KB445818">
    <property type="protein sequence ID" value="EMD31463.1"/>
    <property type="molecule type" value="Genomic_DNA"/>
</dbReference>
<dbReference type="InterPro" id="IPR045340">
    <property type="entry name" value="DUF6533"/>
</dbReference>
<gene>
    <name evidence="4" type="ORF">CERSUDRAFT_119683</name>
</gene>
<keyword evidence="5" id="KW-1185">Reference proteome</keyword>
<keyword evidence="2" id="KW-1133">Transmembrane helix</keyword>
<keyword evidence="2" id="KW-0472">Membrane</keyword>
<keyword evidence="2" id="KW-0812">Transmembrane</keyword>
<evidence type="ECO:0000313" key="5">
    <source>
        <dbReference type="Proteomes" id="UP000016930"/>
    </source>
</evidence>
<evidence type="ECO:0000259" key="3">
    <source>
        <dbReference type="Pfam" id="PF20151"/>
    </source>
</evidence>
<protein>
    <recommendedName>
        <fullName evidence="3">DUF6533 domain-containing protein</fullName>
    </recommendedName>
</protein>
<sequence length="198" mass="21587">MPTTDQFSYNAIVTSMCGMASVCLVVYDQIATLPDEVEYIWRRKFSSVKLLFLMNRLALLLWASAQGYINYGAYVTFSLVWWGGQETLVWSMGCTIMQNLGLASQVLMIIIQAAFIAIRAYALTGGRWIISIAVSILGISPISNYIISTPFIKNVMPADRILGSAAPICSSSPLKPLESSGRNSVGERSTASSMCMTG</sequence>
<reference evidence="4 5" key="1">
    <citation type="journal article" date="2012" name="Proc. Natl. Acad. Sci. U.S.A.">
        <title>Comparative genomics of Ceriporiopsis subvermispora and Phanerochaete chrysosporium provide insight into selective ligninolysis.</title>
        <authorList>
            <person name="Fernandez-Fueyo E."/>
            <person name="Ruiz-Duenas F.J."/>
            <person name="Ferreira P."/>
            <person name="Floudas D."/>
            <person name="Hibbett D.S."/>
            <person name="Canessa P."/>
            <person name="Larrondo L.F."/>
            <person name="James T.Y."/>
            <person name="Seelenfreund D."/>
            <person name="Lobos S."/>
            <person name="Polanco R."/>
            <person name="Tello M."/>
            <person name="Honda Y."/>
            <person name="Watanabe T."/>
            <person name="Watanabe T."/>
            <person name="Ryu J.S."/>
            <person name="Kubicek C.P."/>
            <person name="Schmoll M."/>
            <person name="Gaskell J."/>
            <person name="Hammel K.E."/>
            <person name="St John F.J."/>
            <person name="Vanden Wymelenberg A."/>
            <person name="Sabat G."/>
            <person name="Splinter BonDurant S."/>
            <person name="Syed K."/>
            <person name="Yadav J.S."/>
            <person name="Doddapaneni H."/>
            <person name="Subramanian V."/>
            <person name="Lavin J.L."/>
            <person name="Oguiza J.A."/>
            <person name="Perez G."/>
            <person name="Pisabarro A.G."/>
            <person name="Ramirez L."/>
            <person name="Santoyo F."/>
            <person name="Master E."/>
            <person name="Coutinho P.M."/>
            <person name="Henrissat B."/>
            <person name="Lombard V."/>
            <person name="Magnuson J.K."/>
            <person name="Kuees U."/>
            <person name="Hori C."/>
            <person name="Igarashi K."/>
            <person name="Samejima M."/>
            <person name="Held B.W."/>
            <person name="Barry K.W."/>
            <person name="LaButti K.M."/>
            <person name="Lapidus A."/>
            <person name="Lindquist E.A."/>
            <person name="Lucas S.M."/>
            <person name="Riley R."/>
            <person name="Salamov A.A."/>
            <person name="Hoffmeister D."/>
            <person name="Schwenk D."/>
            <person name="Hadar Y."/>
            <person name="Yarden O."/>
            <person name="de Vries R.P."/>
            <person name="Wiebenga A."/>
            <person name="Stenlid J."/>
            <person name="Eastwood D."/>
            <person name="Grigoriev I.V."/>
            <person name="Berka R.M."/>
            <person name="Blanchette R.A."/>
            <person name="Kersten P."/>
            <person name="Martinez A.T."/>
            <person name="Vicuna R."/>
            <person name="Cullen D."/>
        </authorList>
    </citation>
    <scope>NUCLEOTIDE SEQUENCE [LARGE SCALE GENOMIC DNA]</scope>
    <source>
        <strain evidence="4 5">B</strain>
    </source>
</reference>
<dbReference type="OrthoDB" id="3354157at2759"/>
<dbReference type="AlphaFoldDB" id="M2Q3W2"/>
<evidence type="ECO:0000256" key="1">
    <source>
        <dbReference type="SAM" id="MobiDB-lite"/>
    </source>
</evidence>
<feature type="compositionally biased region" description="Polar residues" evidence="1">
    <location>
        <begin position="180"/>
        <end position="198"/>
    </location>
</feature>
<feature type="transmembrane region" description="Helical" evidence="2">
    <location>
        <begin position="128"/>
        <end position="147"/>
    </location>
</feature>
<evidence type="ECO:0000313" key="4">
    <source>
        <dbReference type="EMBL" id="EMD31463.1"/>
    </source>
</evidence>
<dbReference type="HOGENOM" id="CLU_1377968_0_0_1"/>
<feature type="domain" description="DUF6533" evidence="3">
    <location>
        <begin position="17"/>
        <end position="60"/>
    </location>
</feature>
<evidence type="ECO:0000256" key="2">
    <source>
        <dbReference type="SAM" id="Phobius"/>
    </source>
</evidence>
<accession>M2Q3W2</accession>
<feature type="region of interest" description="Disordered" evidence="1">
    <location>
        <begin position="174"/>
        <end position="198"/>
    </location>
</feature>
<organism evidence="4 5">
    <name type="scientific">Ceriporiopsis subvermispora (strain B)</name>
    <name type="common">White-rot fungus</name>
    <name type="synonym">Gelatoporia subvermispora</name>
    <dbReference type="NCBI Taxonomy" id="914234"/>
    <lineage>
        <taxon>Eukaryota</taxon>
        <taxon>Fungi</taxon>
        <taxon>Dikarya</taxon>
        <taxon>Basidiomycota</taxon>
        <taxon>Agaricomycotina</taxon>
        <taxon>Agaricomycetes</taxon>
        <taxon>Polyporales</taxon>
        <taxon>Gelatoporiaceae</taxon>
        <taxon>Gelatoporia</taxon>
    </lineage>
</organism>
<proteinExistence type="predicted"/>
<name>M2Q3W2_CERS8</name>
<feature type="transmembrane region" description="Helical" evidence="2">
    <location>
        <begin position="102"/>
        <end position="122"/>
    </location>
</feature>
<dbReference type="Pfam" id="PF20151">
    <property type="entry name" value="DUF6533"/>
    <property type="match status" value="1"/>
</dbReference>
<dbReference type="Proteomes" id="UP000016930">
    <property type="component" value="Unassembled WGS sequence"/>
</dbReference>